<dbReference type="STRING" id="429701.A0A2G9HLF1"/>
<dbReference type="PROSITE" id="PS51485">
    <property type="entry name" value="PHYTOCYANIN"/>
    <property type="match status" value="1"/>
</dbReference>
<organism evidence="6 7">
    <name type="scientific">Handroanthus impetiginosus</name>
    <dbReference type="NCBI Taxonomy" id="429701"/>
    <lineage>
        <taxon>Eukaryota</taxon>
        <taxon>Viridiplantae</taxon>
        <taxon>Streptophyta</taxon>
        <taxon>Embryophyta</taxon>
        <taxon>Tracheophyta</taxon>
        <taxon>Spermatophyta</taxon>
        <taxon>Magnoliopsida</taxon>
        <taxon>eudicotyledons</taxon>
        <taxon>Gunneridae</taxon>
        <taxon>Pentapetalae</taxon>
        <taxon>asterids</taxon>
        <taxon>lamiids</taxon>
        <taxon>Lamiales</taxon>
        <taxon>Bignoniaceae</taxon>
        <taxon>Crescentiina</taxon>
        <taxon>Tabebuia alliance</taxon>
        <taxon>Handroanthus</taxon>
    </lineage>
</organism>
<feature type="region of interest" description="Disordered" evidence="3">
    <location>
        <begin position="120"/>
        <end position="148"/>
    </location>
</feature>
<evidence type="ECO:0000313" key="6">
    <source>
        <dbReference type="EMBL" id="PIN18351.1"/>
    </source>
</evidence>
<dbReference type="Pfam" id="PF02298">
    <property type="entry name" value="Cu_bind_like"/>
    <property type="match status" value="1"/>
</dbReference>
<evidence type="ECO:0000313" key="7">
    <source>
        <dbReference type="Proteomes" id="UP000231279"/>
    </source>
</evidence>
<evidence type="ECO:0000259" key="5">
    <source>
        <dbReference type="PROSITE" id="PS51485"/>
    </source>
</evidence>
<dbReference type="EMBL" id="NKXS01001472">
    <property type="protein sequence ID" value="PIN18351.1"/>
    <property type="molecule type" value="Genomic_DNA"/>
</dbReference>
<evidence type="ECO:0000256" key="1">
    <source>
        <dbReference type="ARBA" id="ARBA00022723"/>
    </source>
</evidence>
<feature type="signal peptide" evidence="4">
    <location>
        <begin position="1"/>
        <end position="19"/>
    </location>
</feature>
<feature type="domain" description="Phytocyanin" evidence="5">
    <location>
        <begin position="21"/>
        <end position="120"/>
    </location>
</feature>
<dbReference type="SUPFAM" id="SSF49503">
    <property type="entry name" value="Cupredoxins"/>
    <property type="match status" value="1"/>
</dbReference>
<keyword evidence="2" id="KW-0325">Glycoprotein</keyword>
<protein>
    <recommendedName>
        <fullName evidence="5">Phytocyanin domain-containing protein</fullName>
    </recommendedName>
</protein>
<name>A0A2G9HLF1_9LAMI</name>
<dbReference type="FunFam" id="2.60.40.420:FF:000003">
    <property type="entry name" value="Blue copper"/>
    <property type="match status" value="1"/>
</dbReference>
<dbReference type="GO" id="GO:0046872">
    <property type="term" value="F:metal ion binding"/>
    <property type="evidence" value="ECO:0007669"/>
    <property type="project" value="UniProtKB-KW"/>
</dbReference>
<dbReference type="GO" id="GO:0009055">
    <property type="term" value="F:electron transfer activity"/>
    <property type="evidence" value="ECO:0007669"/>
    <property type="project" value="InterPro"/>
</dbReference>
<dbReference type="AlphaFoldDB" id="A0A2G9HLF1"/>
<dbReference type="OrthoDB" id="686200at2759"/>
<dbReference type="Proteomes" id="UP000231279">
    <property type="component" value="Unassembled WGS sequence"/>
</dbReference>
<dbReference type="InterPro" id="IPR039391">
    <property type="entry name" value="Phytocyanin-like"/>
</dbReference>
<evidence type="ECO:0000256" key="2">
    <source>
        <dbReference type="ARBA" id="ARBA00023180"/>
    </source>
</evidence>
<evidence type="ECO:0000256" key="3">
    <source>
        <dbReference type="SAM" id="MobiDB-lite"/>
    </source>
</evidence>
<dbReference type="InterPro" id="IPR003245">
    <property type="entry name" value="Phytocyanin_dom"/>
</dbReference>
<dbReference type="GO" id="GO:0005886">
    <property type="term" value="C:plasma membrane"/>
    <property type="evidence" value="ECO:0007669"/>
    <property type="project" value="TreeGrafter"/>
</dbReference>
<reference evidence="7" key="1">
    <citation type="journal article" date="2018" name="Gigascience">
        <title>Genome assembly of the Pink Ipe (Handroanthus impetiginosus, Bignoniaceae), a highly valued, ecologically keystone Neotropical timber forest tree.</title>
        <authorList>
            <person name="Silva-Junior O.B."/>
            <person name="Grattapaglia D."/>
            <person name="Novaes E."/>
            <person name="Collevatti R.G."/>
        </authorList>
    </citation>
    <scope>NUCLEOTIDE SEQUENCE [LARGE SCALE GENOMIC DNA]</scope>
    <source>
        <strain evidence="7">cv. UFG-1</strain>
    </source>
</reference>
<dbReference type="PANTHER" id="PTHR33021:SF350">
    <property type="entry name" value="UCLACYANIN-2"/>
    <property type="match status" value="1"/>
</dbReference>
<keyword evidence="7" id="KW-1185">Reference proteome</keyword>
<dbReference type="PANTHER" id="PTHR33021">
    <property type="entry name" value="BLUE COPPER PROTEIN"/>
    <property type="match status" value="1"/>
</dbReference>
<feature type="compositionally biased region" description="Low complexity" evidence="3">
    <location>
        <begin position="120"/>
        <end position="129"/>
    </location>
</feature>
<keyword evidence="4" id="KW-0732">Signal</keyword>
<sequence length="172" mass="18160">MAKAITFLLLLLIAPAAYAQTTHIVGGSDGWDTHVNYDDWGRGQNFTTGDILVFKYSSDHAVNEVNQTDYQNCDTENYIYSNSSSPTNISLSKAETRYFICPRSNHCSGQGMKLTVTVLSGSTSPGGSKPSPPGTPETPPLPAGGATGILGDRTSLMVGISVVWGALLGLMG</sequence>
<dbReference type="InterPro" id="IPR008972">
    <property type="entry name" value="Cupredoxin"/>
</dbReference>
<accession>A0A2G9HLF1</accession>
<evidence type="ECO:0000256" key="4">
    <source>
        <dbReference type="SAM" id="SignalP"/>
    </source>
</evidence>
<dbReference type="Gene3D" id="2.60.40.420">
    <property type="entry name" value="Cupredoxins - blue copper proteins"/>
    <property type="match status" value="1"/>
</dbReference>
<comment type="caution">
    <text evidence="6">The sequence shown here is derived from an EMBL/GenBank/DDBJ whole genome shotgun (WGS) entry which is preliminary data.</text>
</comment>
<proteinExistence type="predicted"/>
<keyword evidence="1" id="KW-0479">Metal-binding</keyword>
<dbReference type="CDD" id="cd04216">
    <property type="entry name" value="Phytocyanin"/>
    <property type="match status" value="1"/>
</dbReference>
<feature type="chain" id="PRO_5013870068" description="Phytocyanin domain-containing protein" evidence="4">
    <location>
        <begin position="20"/>
        <end position="172"/>
    </location>
</feature>
<gene>
    <name evidence="6" type="ORF">CDL12_08970</name>
</gene>
<feature type="compositionally biased region" description="Pro residues" evidence="3">
    <location>
        <begin position="130"/>
        <end position="142"/>
    </location>
</feature>